<keyword evidence="2" id="KW-1185">Reference proteome</keyword>
<dbReference type="EMBL" id="JACEIK010005389">
    <property type="protein sequence ID" value="MCE0481391.1"/>
    <property type="molecule type" value="Genomic_DNA"/>
</dbReference>
<evidence type="ECO:0000313" key="2">
    <source>
        <dbReference type="Proteomes" id="UP000823775"/>
    </source>
</evidence>
<dbReference type="PANTHER" id="PTHR36343">
    <property type="entry name" value="EXPRESSED PROTEIN"/>
    <property type="match status" value="1"/>
</dbReference>
<sequence>MAVSSALSMSFAVVSRELFPPSPQHLTSSSWKRRESHFRVSAKLGGGEGDVKKEGKNKFITKEQEPEQHLVETKMVKDLNLNNLPEEKQVTCVSPACRKLVSMDFKCYTGGLDGTLPGLIDVPLCRKSTSAERRCQCKWIASPSKGKIVQEGKHILEKLSRVF</sequence>
<dbReference type="PANTHER" id="PTHR36343:SF1">
    <property type="entry name" value="EXPRESSED PROTEIN"/>
    <property type="match status" value="1"/>
</dbReference>
<reference evidence="1 2" key="1">
    <citation type="journal article" date="2021" name="BMC Genomics">
        <title>Datura genome reveals duplications of psychoactive alkaloid biosynthetic genes and high mutation rate following tissue culture.</title>
        <authorList>
            <person name="Rajewski A."/>
            <person name="Carter-House D."/>
            <person name="Stajich J."/>
            <person name="Litt A."/>
        </authorList>
    </citation>
    <scope>NUCLEOTIDE SEQUENCE [LARGE SCALE GENOMIC DNA]</scope>
    <source>
        <strain evidence="1">AR-01</strain>
    </source>
</reference>
<gene>
    <name evidence="1" type="ORF">HAX54_039096</name>
</gene>
<organism evidence="1 2">
    <name type="scientific">Datura stramonium</name>
    <name type="common">Jimsonweed</name>
    <name type="synonym">Common thornapple</name>
    <dbReference type="NCBI Taxonomy" id="4076"/>
    <lineage>
        <taxon>Eukaryota</taxon>
        <taxon>Viridiplantae</taxon>
        <taxon>Streptophyta</taxon>
        <taxon>Embryophyta</taxon>
        <taxon>Tracheophyta</taxon>
        <taxon>Spermatophyta</taxon>
        <taxon>Magnoliopsida</taxon>
        <taxon>eudicotyledons</taxon>
        <taxon>Gunneridae</taxon>
        <taxon>Pentapetalae</taxon>
        <taxon>asterids</taxon>
        <taxon>lamiids</taxon>
        <taxon>Solanales</taxon>
        <taxon>Solanaceae</taxon>
        <taxon>Solanoideae</taxon>
        <taxon>Datureae</taxon>
        <taxon>Datura</taxon>
    </lineage>
</organism>
<dbReference type="Proteomes" id="UP000823775">
    <property type="component" value="Unassembled WGS sequence"/>
</dbReference>
<evidence type="ECO:0000313" key="1">
    <source>
        <dbReference type="EMBL" id="MCE0481391.1"/>
    </source>
</evidence>
<protein>
    <submittedName>
        <fullName evidence="1">Uncharacterized protein</fullName>
    </submittedName>
</protein>
<proteinExistence type="predicted"/>
<accession>A0ABS8VKQ4</accession>
<name>A0ABS8VKQ4_DATST</name>
<comment type="caution">
    <text evidence="1">The sequence shown here is derived from an EMBL/GenBank/DDBJ whole genome shotgun (WGS) entry which is preliminary data.</text>
</comment>